<evidence type="ECO:0000313" key="2">
    <source>
        <dbReference type="EMBL" id="CAI9117828.1"/>
    </source>
</evidence>
<evidence type="ECO:0000313" key="3">
    <source>
        <dbReference type="Proteomes" id="UP001161247"/>
    </source>
</evidence>
<proteinExistence type="predicted"/>
<gene>
    <name evidence="2" type="ORF">OLC1_LOCUS23827</name>
</gene>
<dbReference type="EMBL" id="OX459126">
    <property type="protein sequence ID" value="CAI9117828.1"/>
    <property type="molecule type" value="Genomic_DNA"/>
</dbReference>
<dbReference type="InterPro" id="IPR050796">
    <property type="entry name" value="SCF_F-box_component"/>
</dbReference>
<reference evidence="2" key="1">
    <citation type="submission" date="2023-03" db="EMBL/GenBank/DDBJ databases">
        <authorList>
            <person name="Julca I."/>
        </authorList>
    </citation>
    <scope>NUCLEOTIDE SEQUENCE</scope>
</reference>
<organism evidence="2 3">
    <name type="scientific">Oldenlandia corymbosa var. corymbosa</name>
    <dbReference type="NCBI Taxonomy" id="529605"/>
    <lineage>
        <taxon>Eukaryota</taxon>
        <taxon>Viridiplantae</taxon>
        <taxon>Streptophyta</taxon>
        <taxon>Embryophyta</taxon>
        <taxon>Tracheophyta</taxon>
        <taxon>Spermatophyta</taxon>
        <taxon>Magnoliopsida</taxon>
        <taxon>eudicotyledons</taxon>
        <taxon>Gunneridae</taxon>
        <taxon>Pentapetalae</taxon>
        <taxon>asterids</taxon>
        <taxon>lamiids</taxon>
        <taxon>Gentianales</taxon>
        <taxon>Rubiaceae</taxon>
        <taxon>Rubioideae</taxon>
        <taxon>Spermacoceae</taxon>
        <taxon>Hedyotis-Oldenlandia complex</taxon>
        <taxon>Oldenlandia</taxon>
    </lineage>
</organism>
<name>A0AAV1EDQ7_OLDCO</name>
<dbReference type="AlphaFoldDB" id="A0AAV1EDQ7"/>
<feature type="domain" description="F-box associated beta-propeller type 1" evidence="1">
    <location>
        <begin position="126"/>
        <end position="351"/>
    </location>
</feature>
<dbReference type="InterPro" id="IPR006527">
    <property type="entry name" value="F-box-assoc_dom_typ1"/>
</dbReference>
<evidence type="ECO:0000259" key="1">
    <source>
        <dbReference type="Pfam" id="PF07734"/>
    </source>
</evidence>
<dbReference type="PANTHER" id="PTHR31672:SF13">
    <property type="entry name" value="F-BOX PROTEIN CPR30-LIKE"/>
    <property type="match status" value="1"/>
</dbReference>
<dbReference type="Proteomes" id="UP001161247">
    <property type="component" value="Chromosome 9"/>
</dbReference>
<dbReference type="Pfam" id="PF07734">
    <property type="entry name" value="FBA_1"/>
    <property type="match status" value="1"/>
</dbReference>
<dbReference type="PANTHER" id="PTHR31672">
    <property type="entry name" value="BNACNNG10540D PROTEIN"/>
    <property type="match status" value="1"/>
</dbReference>
<accession>A0AAV1EDQ7</accession>
<protein>
    <submittedName>
        <fullName evidence="2">OLC1v1019313C1</fullName>
    </submittedName>
</protein>
<keyword evidence="3" id="KW-1185">Reference proteome</keyword>
<dbReference type="NCBIfam" id="TIGR01640">
    <property type="entry name" value="F_box_assoc_1"/>
    <property type="match status" value="1"/>
</dbReference>
<dbReference type="InterPro" id="IPR017451">
    <property type="entry name" value="F-box-assoc_interact_dom"/>
</dbReference>
<sequence length="393" mass="44337">MGSSLNQQLFRMLACSRSSSSSTAGRSKSHGRDMFLRFPVRSYSRFRCVSEPWLPLVTGSGFMESSVKASNGLEMADDYTNHNLLLASTDPFVINMYSCSLHSVLHNFPVNMFDVEPPKRAGYPSLYLMGSCKGILCVLEGCEDIILWNPTIGHLKKLPNSGINHHSYKISTRGFGYDELNDDFKVVEICCYARLGINRETIVNVYSLKSNSWRRIKDYEGGIISCSPGVFLNGVLHWPATHKDGLNTDWSILSLDVSAETHGTTLMLPQCENGFDDLRLGVLKGRLCVFCNYYRHEMHVWMMKEYGSNKSWCKFASIPYSQNIPGRILPLCVSKSGEILVKYGDSLMLFNKADDSFTETEVKMDDPASLYEVATYTETFVSPYLYDDVKDQI</sequence>